<accession>A0A4V2MN52</accession>
<dbReference type="Proteomes" id="UP000291301">
    <property type="component" value="Unassembled WGS sequence"/>
</dbReference>
<dbReference type="AlphaFoldDB" id="A0A4V2MN52"/>
<dbReference type="RefSeq" id="WP_131571332.1">
    <property type="nucleotide sequence ID" value="NZ_JAINFK010000008.1"/>
</dbReference>
<comment type="caution">
    <text evidence="2">The sequence shown here is derived from an EMBL/GenBank/DDBJ whole genome shotgun (WGS) entry which is preliminary data.</text>
</comment>
<name>A0A4V2MN52_9HYPH</name>
<dbReference type="OrthoDB" id="9812697at2"/>
<evidence type="ECO:0000259" key="1">
    <source>
        <dbReference type="Pfam" id="PF21926"/>
    </source>
</evidence>
<organism evidence="2 3">
    <name type="scientific">Oricola cellulosilytica</name>
    <dbReference type="NCBI Taxonomy" id="1429082"/>
    <lineage>
        <taxon>Bacteria</taxon>
        <taxon>Pseudomonadati</taxon>
        <taxon>Pseudomonadota</taxon>
        <taxon>Alphaproteobacteria</taxon>
        <taxon>Hyphomicrobiales</taxon>
        <taxon>Ahrensiaceae</taxon>
        <taxon>Oricola</taxon>
    </lineage>
</organism>
<dbReference type="Pfam" id="PF21926">
    <property type="entry name" value="FeeM"/>
    <property type="match status" value="1"/>
</dbReference>
<feature type="domain" description="N-acyl amino acid synthase FeeM catalytic core" evidence="1">
    <location>
        <begin position="17"/>
        <end position="174"/>
    </location>
</feature>
<sequence length="224" mass="25139">MEHVEYRRITASEDFEAIGRLRSQAFDARYIYAKGMANSAVDETDRAPNAYVFGMYYYGELVSTVRLQVVSKEYPTSVSTSLFPSTLKPLIEQGMSFIDPTRLAVDERISHLVPGLPLIMLRTAVMATTYFEADFCLSLVKEGHAPFYRRVFRSTALAGPEQFDLFAFPAVLFASPRQNEADICRRYPLFCYTESERRLMFETPASGALPLVVVPTAKVAAKAA</sequence>
<dbReference type="SUPFAM" id="SSF55729">
    <property type="entry name" value="Acyl-CoA N-acyltransferases (Nat)"/>
    <property type="match status" value="1"/>
</dbReference>
<protein>
    <recommendedName>
        <fullName evidence="1">N-acyl amino acid synthase FeeM catalytic core domain-containing protein</fullName>
    </recommendedName>
</protein>
<gene>
    <name evidence="2" type="ORF">E0D97_16915</name>
</gene>
<evidence type="ECO:0000313" key="2">
    <source>
        <dbReference type="EMBL" id="TCD11387.1"/>
    </source>
</evidence>
<dbReference type="InterPro" id="IPR016181">
    <property type="entry name" value="Acyl_CoA_acyltransferase"/>
</dbReference>
<proteinExistence type="predicted"/>
<dbReference type="Gene3D" id="3.40.630.30">
    <property type="match status" value="1"/>
</dbReference>
<reference evidence="2 3" key="1">
    <citation type="journal article" date="2015" name="Antonie Van Leeuwenhoek">
        <title>Oricola cellulosilytica gen. nov., sp. nov., a cellulose-degrading bacterium of the family Phyllobacteriaceae isolated from surface seashore water, and emended descriptions of Mesorhizobium loti and Phyllobacterium myrsinacearum.</title>
        <authorList>
            <person name="Hameed A."/>
            <person name="Shahina M."/>
            <person name="Lai W.A."/>
            <person name="Lin S.Y."/>
            <person name="Young L.S."/>
            <person name="Liu Y.C."/>
            <person name="Hsu Y.H."/>
            <person name="Young C.C."/>
        </authorList>
    </citation>
    <scope>NUCLEOTIDE SEQUENCE [LARGE SCALE GENOMIC DNA]</scope>
    <source>
        <strain evidence="2 3">KCTC 52183</strain>
    </source>
</reference>
<keyword evidence="3" id="KW-1185">Reference proteome</keyword>
<dbReference type="EMBL" id="SJST01000009">
    <property type="protein sequence ID" value="TCD11387.1"/>
    <property type="molecule type" value="Genomic_DNA"/>
</dbReference>
<evidence type="ECO:0000313" key="3">
    <source>
        <dbReference type="Proteomes" id="UP000291301"/>
    </source>
</evidence>
<dbReference type="InterPro" id="IPR054597">
    <property type="entry name" value="FeeM_cat"/>
</dbReference>